<dbReference type="EMBL" id="JQCD01000021">
    <property type="protein sequence ID" value="KRN77292.1"/>
    <property type="molecule type" value="Genomic_DNA"/>
</dbReference>
<accession>A0A0R2JQU3</accession>
<keyword evidence="1" id="KW-0812">Transmembrane</keyword>
<dbReference type="Proteomes" id="UP000051673">
    <property type="component" value="Unassembled WGS sequence"/>
</dbReference>
<keyword evidence="1" id="KW-1133">Transmembrane helix</keyword>
<feature type="transmembrane region" description="Helical" evidence="1">
    <location>
        <begin position="34"/>
        <end position="54"/>
    </location>
</feature>
<protein>
    <submittedName>
        <fullName evidence="2">Uncharacterized protein</fullName>
    </submittedName>
</protein>
<evidence type="ECO:0000256" key="1">
    <source>
        <dbReference type="SAM" id="Phobius"/>
    </source>
</evidence>
<proteinExistence type="predicted"/>
<feature type="transmembrane region" description="Helical" evidence="1">
    <location>
        <begin position="12"/>
        <end position="28"/>
    </location>
</feature>
<comment type="caution">
    <text evidence="2">The sequence shown here is derived from an EMBL/GenBank/DDBJ whole genome shotgun (WGS) entry which is preliminary data.</text>
</comment>
<evidence type="ECO:0000313" key="3">
    <source>
        <dbReference type="Proteomes" id="UP000051673"/>
    </source>
</evidence>
<name>A0A0R2JQU3_9LACO</name>
<reference evidence="2 3" key="1">
    <citation type="journal article" date="2015" name="Genome Announc.">
        <title>Expanding the biotechnology potential of lactobacilli through comparative genomics of 213 strains and associated genera.</title>
        <authorList>
            <person name="Sun Z."/>
            <person name="Harris H.M."/>
            <person name="McCann A."/>
            <person name="Guo C."/>
            <person name="Argimon S."/>
            <person name="Zhang W."/>
            <person name="Yang X."/>
            <person name="Jeffery I.B."/>
            <person name="Cooney J.C."/>
            <person name="Kagawa T.F."/>
            <person name="Liu W."/>
            <person name="Song Y."/>
            <person name="Salvetti E."/>
            <person name="Wrobel A."/>
            <person name="Rasinkangas P."/>
            <person name="Parkhill J."/>
            <person name="Rea M.C."/>
            <person name="O'Sullivan O."/>
            <person name="Ritari J."/>
            <person name="Douillard F.P."/>
            <person name="Paul Ross R."/>
            <person name="Yang R."/>
            <person name="Briner A.E."/>
            <person name="Felis G.E."/>
            <person name="de Vos W.M."/>
            <person name="Barrangou R."/>
            <person name="Klaenhammer T.R."/>
            <person name="Caufield P.W."/>
            <person name="Cui Y."/>
            <person name="Zhang H."/>
            <person name="O'Toole P.W."/>
        </authorList>
    </citation>
    <scope>NUCLEOTIDE SEQUENCE [LARGE SCALE GENOMIC DNA]</scope>
    <source>
        <strain evidence="2 3">DSM 20014</strain>
    </source>
</reference>
<dbReference type="AlphaFoldDB" id="A0A0R2JQU3"/>
<dbReference type="RefSeq" id="WP_057786781.1">
    <property type="nucleotide sequence ID" value="NZ_JQCD01000021.1"/>
</dbReference>
<gene>
    <name evidence="2" type="ORF">IV67_GL001647</name>
</gene>
<sequence length="66" mass="7429">MFSLSNKDVKNANSIILVITIILLIFISNQNYRLLVALIGIAFALLLAISAYISDKYELKAWIKTK</sequence>
<organism evidence="2 3">
    <name type="scientific">Weissella minor</name>
    <dbReference type="NCBI Taxonomy" id="1620"/>
    <lineage>
        <taxon>Bacteria</taxon>
        <taxon>Bacillati</taxon>
        <taxon>Bacillota</taxon>
        <taxon>Bacilli</taxon>
        <taxon>Lactobacillales</taxon>
        <taxon>Lactobacillaceae</taxon>
        <taxon>Weissella</taxon>
    </lineage>
</organism>
<evidence type="ECO:0000313" key="2">
    <source>
        <dbReference type="EMBL" id="KRN77292.1"/>
    </source>
</evidence>
<keyword evidence="1" id="KW-0472">Membrane</keyword>
<dbReference type="PATRIC" id="fig|1620.3.peg.1684"/>
<keyword evidence="3" id="KW-1185">Reference proteome</keyword>